<feature type="transmembrane region" description="Helical" evidence="1">
    <location>
        <begin position="136"/>
        <end position="163"/>
    </location>
</feature>
<gene>
    <name evidence="2" type="ORF">SAMN04488696_2026</name>
</gene>
<feature type="transmembrane region" description="Helical" evidence="1">
    <location>
        <begin position="104"/>
        <end position="124"/>
    </location>
</feature>
<protein>
    <submittedName>
        <fullName evidence="2">Uncharacterized protein</fullName>
    </submittedName>
</protein>
<feature type="transmembrane region" description="Helical" evidence="1">
    <location>
        <begin position="65"/>
        <end position="83"/>
    </location>
</feature>
<accession>A0A1I4SUY4</accession>
<keyword evidence="1" id="KW-1133">Transmembrane helix</keyword>
<dbReference type="EMBL" id="FOUJ01000004">
    <property type="protein sequence ID" value="SFM68225.1"/>
    <property type="molecule type" value="Genomic_DNA"/>
</dbReference>
<dbReference type="STRING" id="487685.SAMN04488696_2026"/>
<dbReference type="AlphaFoldDB" id="A0A1I4SUY4"/>
<evidence type="ECO:0000313" key="2">
    <source>
        <dbReference type="EMBL" id="SFM68225.1"/>
    </source>
</evidence>
<feature type="transmembrane region" description="Helical" evidence="1">
    <location>
        <begin position="32"/>
        <end position="53"/>
    </location>
</feature>
<dbReference type="Proteomes" id="UP000198535">
    <property type="component" value="Unassembled WGS sequence"/>
</dbReference>
<keyword evidence="1" id="KW-0812">Transmembrane</keyword>
<name>A0A1I4SUY4_9EURY</name>
<evidence type="ECO:0000256" key="1">
    <source>
        <dbReference type="SAM" id="Phobius"/>
    </source>
</evidence>
<sequence length="172" mass="19726">MTNNESPMIFDVSHIIRDNYSKLERDAHLSHIIFWIIFVPYIIAVVLSVFPLFVASCKLEQSNYVISFSSIIIGFLINSAVMLKAVDTRSSLGSALKERAFANIFYTILIGIVLVIVVIGGTWIDPTIVYSTKFSFFITVLLIFYIITMYFLFFHFILMIFVVMKAFYAVCR</sequence>
<keyword evidence="1" id="KW-0472">Membrane</keyword>
<keyword evidence="3" id="KW-1185">Reference proteome</keyword>
<dbReference type="RefSeq" id="WP_091936548.1">
    <property type="nucleotide sequence ID" value="NZ_FOUJ01000004.1"/>
</dbReference>
<reference evidence="3" key="1">
    <citation type="submission" date="2016-10" db="EMBL/GenBank/DDBJ databases">
        <authorList>
            <person name="Varghese N."/>
            <person name="Submissions S."/>
        </authorList>
    </citation>
    <scope>NUCLEOTIDE SEQUENCE [LARGE SCALE GENOMIC DNA]</scope>
    <source>
        <strain evidence="3">Mob M</strain>
    </source>
</reference>
<evidence type="ECO:0000313" key="3">
    <source>
        <dbReference type="Proteomes" id="UP000198535"/>
    </source>
</evidence>
<dbReference type="OrthoDB" id="380423at2157"/>
<organism evidence="2 3">
    <name type="scientific">Methanolobus profundi</name>
    <dbReference type="NCBI Taxonomy" id="487685"/>
    <lineage>
        <taxon>Archaea</taxon>
        <taxon>Methanobacteriati</taxon>
        <taxon>Methanobacteriota</taxon>
        <taxon>Stenosarchaea group</taxon>
        <taxon>Methanomicrobia</taxon>
        <taxon>Methanosarcinales</taxon>
        <taxon>Methanosarcinaceae</taxon>
        <taxon>Methanolobus</taxon>
    </lineage>
</organism>
<proteinExistence type="predicted"/>